<dbReference type="RefSeq" id="WP_332919355.1">
    <property type="nucleotide sequence ID" value="NZ_AP025292.1"/>
</dbReference>
<organism evidence="1 2">
    <name type="scientific">Persicobacter psychrovividus</name>
    <dbReference type="NCBI Taxonomy" id="387638"/>
    <lineage>
        <taxon>Bacteria</taxon>
        <taxon>Pseudomonadati</taxon>
        <taxon>Bacteroidota</taxon>
        <taxon>Cytophagia</taxon>
        <taxon>Cytophagales</taxon>
        <taxon>Persicobacteraceae</taxon>
        <taxon>Persicobacter</taxon>
    </lineage>
</organism>
<reference evidence="1 2" key="1">
    <citation type="submission" date="2021-12" db="EMBL/GenBank/DDBJ databases">
        <title>Genome sequencing of bacteria with rrn-lacking chromosome and rrn-plasmid.</title>
        <authorList>
            <person name="Anda M."/>
            <person name="Iwasaki W."/>
        </authorList>
    </citation>
    <scope>NUCLEOTIDE SEQUENCE [LARGE SCALE GENOMIC DNA]</scope>
    <source>
        <strain evidence="1 2">NBRC 101262</strain>
    </source>
</reference>
<proteinExistence type="predicted"/>
<keyword evidence="2" id="KW-1185">Reference proteome</keyword>
<evidence type="ECO:0000313" key="2">
    <source>
        <dbReference type="Proteomes" id="UP001354989"/>
    </source>
</evidence>
<dbReference type="EMBL" id="AP025292">
    <property type="protein sequence ID" value="BDC97770.1"/>
    <property type="molecule type" value="Genomic_DNA"/>
</dbReference>
<dbReference type="Gene3D" id="2.40.128.460">
    <property type="entry name" value="Periplasmic lysozyme inhibitor of I-type lysozyme"/>
    <property type="match status" value="1"/>
</dbReference>
<dbReference type="Proteomes" id="UP001354989">
    <property type="component" value="Chromosome"/>
</dbReference>
<protein>
    <recommendedName>
        <fullName evidence="3">Lipoprotein</fullName>
    </recommendedName>
</protein>
<evidence type="ECO:0000313" key="1">
    <source>
        <dbReference type="EMBL" id="BDC97770.1"/>
    </source>
</evidence>
<evidence type="ECO:0008006" key="3">
    <source>
        <dbReference type="Google" id="ProtNLM"/>
    </source>
</evidence>
<dbReference type="InterPro" id="IPR038643">
    <property type="entry name" value="PliI_sf"/>
</dbReference>
<gene>
    <name evidence="1" type="ORF">PEPS_00510</name>
</gene>
<dbReference type="PROSITE" id="PS51257">
    <property type="entry name" value="PROKAR_LIPOPROTEIN"/>
    <property type="match status" value="1"/>
</dbReference>
<accession>A0ABN6L4D6</accession>
<name>A0ABN6L4D6_9BACT</name>
<sequence>MNTLKTILIAMMGTTVLFSCTESKKQEQKQSASTEEVSQDATSVAFDQSFDFDGQKMVVHIPNTSTGNKITITPEGFENMKEPYEEAIEGIVREGYVADLDQDGYKELYLFEYSQGSGAYGQVRAYASYSNKSFGPIYMPELSADLKQGYMGHDRFVIEGGQLVREFPIYNDSDTNAKPTGGMRTIKYRLEKGEAGMILKAESGKTGLKIGL</sequence>